<feature type="domain" description="Chalcone isomerase" evidence="2">
    <location>
        <begin position="246"/>
        <end position="418"/>
    </location>
</feature>
<evidence type="ECO:0000259" key="2">
    <source>
        <dbReference type="Pfam" id="PF16035"/>
    </source>
</evidence>
<dbReference type="PANTHER" id="PTHR47284">
    <property type="entry name" value="FATTY-ACID-BINDING PROTEIN 2"/>
    <property type="match status" value="1"/>
</dbReference>
<dbReference type="EMBL" id="SDAM02000167">
    <property type="protein sequence ID" value="KAH6826310.1"/>
    <property type="molecule type" value="Genomic_DNA"/>
</dbReference>
<dbReference type="GO" id="GO:0016872">
    <property type="term" value="F:intramolecular lyase activity"/>
    <property type="evidence" value="ECO:0007669"/>
    <property type="project" value="InterPro"/>
</dbReference>
<evidence type="ECO:0000313" key="4">
    <source>
        <dbReference type="Proteomes" id="UP001190926"/>
    </source>
</evidence>
<dbReference type="SUPFAM" id="SSF54626">
    <property type="entry name" value="Chalcone isomerase"/>
    <property type="match status" value="1"/>
</dbReference>
<dbReference type="InterPro" id="IPR036298">
    <property type="entry name" value="Chalcone_isomerase_sf"/>
</dbReference>
<sequence>MGNNWLFFVEPDGNTGGIFPIDPLLPHSLGAHWISHIASLVDNSRNLFVPGSMAIQEAFHCMSKFAGALVIWCAGGSNVNVKRKLPGDHLGSLSSCSGTSTRVRQISSVRRDLSGVFWKLKYSRISAIPVVFNKISSFAMKQLCKEAQWLQSFPMLSLGAALVPPLTNLSTNVLAIPLDTGSMEAQRCADQKHCDIESRGCGPCSDLYLQSLAWAKTTEPRTGVEFPTMLDNTISGEINSCFTPEILVGTGSRTMTIIRIKSLKVYAFGFYVHPFDVCEKLGPKYACIPEHELNKHQDFYRDLLRSDINMTVRLVVSCNGIKINTVKDVFEKSLRARLTKMNPEADFSCLQAFGSIFKQDIPLRVGTTINFRRTADGHLVTEVEGNNIGAVQSKDLCRAFFDMYIGELPICEQTKEEIGKNVANIIRMC</sequence>
<accession>A0AAD4J348</accession>
<dbReference type="Proteomes" id="UP001190926">
    <property type="component" value="Unassembled WGS sequence"/>
</dbReference>
<dbReference type="AlphaFoldDB" id="A0AAD4J348"/>
<protein>
    <recommendedName>
        <fullName evidence="2">Chalcone isomerase domain-containing protein</fullName>
    </recommendedName>
</protein>
<comment type="caution">
    <text evidence="3">The sequence shown here is derived from an EMBL/GenBank/DDBJ whole genome shotgun (WGS) entry which is preliminary data.</text>
</comment>
<dbReference type="Gene3D" id="3.50.70.10">
    <property type="match status" value="1"/>
</dbReference>
<dbReference type="InterPro" id="IPR016088">
    <property type="entry name" value="Chalcone_isomerase_3-sand"/>
</dbReference>
<dbReference type="InterPro" id="IPR016087">
    <property type="entry name" value="Chalcone_isomerase"/>
</dbReference>
<organism evidence="3 4">
    <name type="scientific">Perilla frutescens var. hirtella</name>
    <name type="common">Perilla citriodora</name>
    <name type="synonym">Perilla setoyensis</name>
    <dbReference type="NCBI Taxonomy" id="608512"/>
    <lineage>
        <taxon>Eukaryota</taxon>
        <taxon>Viridiplantae</taxon>
        <taxon>Streptophyta</taxon>
        <taxon>Embryophyta</taxon>
        <taxon>Tracheophyta</taxon>
        <taxon>Spermatophyta</taxon>
        <taxon>Magnoliopsida</taxon>
        <taxon>eudicotyledons</taxon>
        <taxon>Gunneridae</taxon>
        <taxon>Pentapetalae</taxon>
        <taxon>asterids</taxon>
        <taxon>lamiids</taxon>
        <taxon>Lamiales</taxon>
        <taxon>Lamiaceae</taxon>
        <taxon>Nepetoideae</taxon>
        <taxon>Elsholtzieae</taxon>
        <taxon>Perilla</taxon>
    </lineage>
</organism>
<keyword evidence="4" id="KW-1185">Reference proteome</keyword>
<comment type="similarity">
    <text evidence="1">Belongs to the chalcone isomerase family.</text>
</comment>
<dbReference type="GO" id="GO:0009570">
    <property type="term" value="C:chloroplast stroma"/>
    <property type="evidence" value="ECO:0007669"/>
    <property type="project" value="TreeGrafter"/>
</dbReference>
<dbReference type="Gene3D" id="1.10.890.20">
    <property type="match status" value="1"/>
</dbReference>
<dbReference type="GO" id="GO:0005504">
    <property type="term" value="F:fatty acid binding"/>
    <property type="evidence" value="ECO:0007669"/>
    <property type="project" value="TreeGrafter"/>
</dbReference>
<proteinExistence type="inferred from homology"/>
<dbReference type="Pfam" id="PF16035">
    <property type="entry name" value="Chalcone_2"/>
    <property type="match status" value="1"/>
</dbReference>
<gene>
    <name evidence="3" type="ORF">C2S53_017659</name>
</gene>
<dbReference type="PANTHER" id="PTHR47284:SF3">
    <property type="entry name" value="FATTY-ACID-BINDING PROTEIN 2"/>
    <property type="match status" value="1"/>
</dbReference>
<evidence type="ECO:0000256" key="1">
    <source>
        <dbReference type="ARBA" id="ARBA00007166"/>
    </source>
</evidence>
<name>A0AAD4J348_PERFH</name>
<evidence type="ECO:0000313" key="3">
    <source>
        <dbReference type="EMBL" id="KAH6826310.1"/>
    </source>
</evidence>
<dbReference type="InterPro" id="IPR016089">
    <property type="entry name" value="Chalcone_isomerase_bundle_sf"/>
</dbReference>
<reference evidence="3 4" key="1">
    <citation type="journal article" date="2021" name="Nat. Commun.">
        <title>Incipient diploidization of the medicinal plant Perilla within 10,000 years.</title>
        <authorList>
            <person name="Zhang Y."/>
            <person name="Shen Q."/>
            <person name="Leng L."/>
            <person name="Zhang D."/>
            <person name="Chen S."/>
            <person name="Shi Y."/>
            <person name="Ning Z."/>
            <person name="Chen S."/>
        </authorList>
    </citation>
    <scope>NUCLEOTIDE SEQUENCE [LARGE SCALE GENOMIC DNA]</scope>
    <source>
        <strain evidence="4">cv. PC099</strain>
    </source>
</reference>